<evidence type="ECO:0000313" key="1">
    <source>
        <dbReference type="EMBL" id="KKN63513.1"/>
    </source>
</evidence>
<dbReference type="EMBL" id="LAZR01000587">
    <property type="protein sequence ID" value="KKN63513.1"/>
    <property type="molecule type" value="Genomic_DNA"/>
</dbReference>
<evidence type="ECO:0008006" key="2">
    <source>
        <dbReference type="Google" id="ProtNLM"/>
    </source>
</evidence>
<dbReference type="AlphaFoldDB" id="A0A0F9VCH9"/>
<dbReference type="GO" id="GO:0003676">
    <property type="term" value="F:nucleic acid binding"/>
    <property type="evidence" value="ECO:0007669"/>
    <property type="project" value="InterPro"/>
</dbReference>
<gene>
    <name evidence="1" type="ORF">LCGC14_0501030</name>
</gene>
<dbReference type="InterPro" id="IPR011856">
    <property type="entry name" value="tRNA_endonuc-like_dom_sf"/>
</dbReference>
<accession>A0A0F9VCH9</accession>
<comment type="caution">
    <text evidence="1">The sequence shown here is derived from an EMBL/GenBank/DDBJ whole genome shotgun (WGS) entry which is preliminary data.</text>
</comment>
<sequence>MKEENAHKAICKYIKFTYPDVIFTSDGSGLRLTKGLAAKFAFLKSGRGIPDLLIFEPNKTYKGLFLEVKKADEKIFKKDGTLYADEHLQEQASILDRLQHKGYAAYFCIGSMQGILFIDQYMRNEL</sequence>
<dbReference type="Gene3D" id="3.40.1350.10">
    <property type="match status" value="1"/>
</dbReference>
<reference evidence="1" key="1">
    <citation type="journal article" date="2015" name="Nature">
        <title>Complex archaea that bridge the gap between prokaryotes and eukaryotes.</title>
        <authorList>
            <person name="Spang A."/>
            <person name="Saw J.H."/>
            <person name="Jorgensen S.L."/>
            <person name="Zaremba-Niedzwiedzka K."/>
            <person name="Martijn J."/>
            <person name="Lind A.E."/>
            <person name="van Eijk R."/>
            <person name="Schleper C."/>
            <person name="Guy L."/>
            <person name="Ettema T.J."/>
        </authorList>
    </citation>
    <scope>NUCLEOTIDE SEQUENCE</scope>
</reference>
<proteinExistence type="predicted"/>
<name>A0A0F9VCH9_9ZZZZ</name>
<organism evidence="1">
    <name type="scientific">marine sediment metagenome</name>
    <dbReference type="NCBI Taxonomy" id="412755"/>
    <lineage>
        <taxon>unclassified sequences</taxon>
        <taxon>metagenomes</taxon>
        <taxon>ecological metagenomes</taxon>
    </lineage>
</organism>
<protein>
    <recommendedName>
        <fullName evidence="2">VRR-NUC domain-containing protein</fullName>
    </recommendedName>
</protein>